<evidence type="ECO:0000313" key="3">
    <source>
        <dbReference type="Proteomes" id="UP000255177"/>
    </source>
</evidence>
<dbReference type="GO" id="GO:0003677">
    <property type="term" value="F:DNA binding"/>
    <property type="evidence" value="ECO:0007669"/>
    <property type="project" value="InterPro"/>
</dbReference>
<dbReference type="InterPro" id="IPR001387">
    <property type="entry name" value="Cro/C1-type_HTH"/>
</dbReference>
<proteinExistence type="predicted"/>
<dbReference type="AlphaFoldDB" id="A0A380T548"/>
<gene>
    <name evidence="2" type="ORF">CCOS864_04077</name>
</gene>
<dbReference type="Proteomes" id="UP000255177">
    <property type="component" value="Unassembled WGS sequence"/>
</dbReference>
<dbReference type="PROSITE" id="PS50943">
    <property type="entry name" value="HTH_CROC1"/>
    <property type="match status" value="1"/>
</dbReference>
<keyword evidence="3" id="KW-1185">Reference proteome</keyword>
<sequence>MRQERTRLGLRQDDFAQLGGVNRNTQGSYEKGERNPDAAYLAAVAGAGVDVRYVITGVRTIDGGASLNEPEQRLLAQYRSLAIADQEVVHRIVGAMHDAKGSGA</sequence>
<reference evidence="3" key="1">
    <citation type="submission" date="2018-07" db="EMBL/GenBank/DDBJ databases">
        <authorList>
            <person name="Blom J."/>
        </authorList>
    </citation>
    <scope>NUCLEOTIDE SEQUENCE [LARGE SCALE GENOMIC DNA]</scope>
    <source>
        <strain evidence="3">CCOS 864</strain>
    </source>
</reference>
<dbReference type="EMBL" id="UIDD01000010">
    <property type="protein sequence ID" value="SUQ64611.1"/>
    <property type="molecule type" value="Genomic_DNA"/>
</dbReference>
<dbReference type="InterPro" id="IPR010982">
    <property type="entry name" value="Lambda_DNA-bd_dom_sf"/>
</dbReference>
<evidence type="ECO:0000259" key="1">
    <source>
        <dbReference type="PROSITE" id="PS50943"/>
    </source>
</evidence>
<dbReference type="RefSeq" id="WP_115088146.1">
    <property type="nucleotide sequence ID" value="NZ_CBCSFG010000001.1"/>
</dbReference>
<dbReference type="Gene3D" id="1.10.260.40">
    <property type="entry name" value="lambda repressor-like DNA-binding domains"/>
    <property type="match status" value="1"/>
</dbReference>
<evidence type="ECO:0000313" key="2">
    <source>
        <dbReference type="EMBL" id="SUQ64611.1"/>
    </source>
</evidence>
<organism evidence="2 3">
    <name type="scientific">Pseudomonas wadenswilerensis</name>
    <dbReference type="NCBI Taxonomy" id="1785161"/>
    <lineage>
        <taxon>Bacteria</taxon>
        <taxon>Pseudomonadati</taxon>
        <taxon>Pseudomonadota</taxon>
        <taxon>Gammaproteobacteria</taxon>
        <taxon>Pseudomonadales</taxon>
        <taxon>Pseudomonadaceae</taxon>
        <taxon>Pseudomonas</taxon>
    </lineage>
</organism>
<dbReference type="SUPFAM" id="SSF47413">
    <property type="entry name" value="lambda repressor-like DNA-binding domains"/>
    <property type="match status" value="1"/>
</dbReference>
<dbReference type="CDD" id="cd00093">
    <property type="entry name" value="HTH_XRE"/>
    <property type="match status" value="1"/>
</dbReference>
<name>A0A380T548_9PSED</name>
<protein>
    <submittedName>
        <fullName evidence="2">Helix-turn-helix family protein</fullName>
    </submittedName>
</protein>
<dbReference type="SMART" id="SM00530">
    <property type="entry name" value="HTH_XRE"/>
    <property type="match status" value="1"/>
</dbReference>
<accession>A0A380T548</accession>
<dbReference type="Pfam" id="PF01381">
    <property type="entry name" value="HTH_3"/>
    <property type="match status" value="1"/>
</dbReference>
<feature type="domain" description="HTH cro/C1-type" evidence="1">
    <location>
        <begin position="1"/>
        <end position="54"/>
    </location>
</feature>